<sequence length="450" mass="47267">MPAAHPTVVVVGASLAGLLAAAAAARAGHPVTVLERDALTGPPGPRRGVAQGAQPHVLLHRGLAEATTLLPGLGEDLLAAGAVRVDTGRLPWFGPAGWQPTDVPSYAVLSLTRPLLEHVVRERVLALPGVGLRGGCRVRGLERAGGRWRVLVEDGPDEEADLVVDASGRGSRLPTWLAALGLAVEEPETVDAGLGYASRLYRARDGHPLTNGAVVQSTTDSPRGGLALPVEDGGLLVLACGYGEHRPDRDVDLVAYLGGLREPALGELTAGLEPVGEVAVHRQTGNRRHQHGRRRDWPDGLLAVGDALCAFNPVYGQGITVAAIQARLLGEALRRRRGGSTRRLQRRLRAAADLPWAVATGEDRRYLDGTTPSPAARLVGAWTTEVGNLAVAGDRRALVALGRLYHLMGSPLELAHPALLLAAARRRRGPAQPSAPRPPELEALLTAAHG</sequence>
<reference evidence="3 4" key="1">
    <citation type="submission" date="2021-03" db="EMBL/GenBank/DDBJ databases">
        <title>Sequencing the genomes of 1000 actinobacteria strains.</title>
        <authorList>
            <person name="Klenk H.-P."/>
        </authorList>
    </citation>
    <scope>NUCLEOTIDE SEQUENCE [LARGE SCALE GENOMIC DNA]</scope>
    <source>
        <strain evidence="3 4">DSM 12936</strain>
    </source>
</reference>
<protein>
    <submittedName>
        <fullName evidence="3">2-polyprenyl-6-methoxyphenol hydroxylase-like FAD-dependent oxidoreductase</fullName>
    </submittedName>
</protein>
<proteinExistence type="predicted"/>
<name>A0ABS4Z661_9ACTN</name>
<organism evidence="3 4">
    <name type="scientific">Microlunatus capsulatus</name>
    <dbReference type="NCBI Taxonomy" id="99117"/>
    <lineage>
        <taxon>Bacteria</taxon>
        <taxon>Bacillati</taxon>
        <taxon>Actinomycetota</taxon>
        <taxon>Actinomycetes</taxon>
        <taxon>Propionibacteriales</taxon>
        <taxon>Propionibacteriaceae</taxon>
        <taxon>Microlunatus</taxon>
    </lineage>
</organism>
<feature type="signal peptide" evidence="2">
    <location>
        <begin position="1"/>
        <end position="27"/>
    </location>
</feature>
<dbReference type="Proteomes" id="UP000758168">
    <property type="component" value="Unassembled WGS sequence"/>
</dbReference>
<evidence type="ECO:0000256" key="1">
    <source>
        <dbReference type="SAM" id="MobiDB-lite"/>
    </source>
</evidence>
<dbReference type="SUPFAM" id="SSF51905">
    <property type="entry name" value="FAD/NAD(P)-binding domain"/>
    <property type="match status" value="1"/>
</dbReference>
<gene>
    <name evidence="3" type="ORF">JOF54_001451</name>
</gene>
<keyword evidence="4" id="KW-1185">Reference proteome</keyword>
<evidence type="ECO:0000313" key="4">
    <source>
        <dbReference type="Proteomes" id="UP000758168"/>
    </source>
</evidence>
<keyword evidence="2" id="KW-0732">Signal</keyword>
<evidence type="ECO:0000313" key="3">
    <source>
        <dbReference type="EMBL" id="MBP2416529.1"/>
    </source>
</evidence>
<accession>A0ABS4Z661</accession>
<dbReference type="RefSeq" id="WP_210054312.1">
    <property type="nucleotide sequence ID" value="NZ_JAGIOB010000001.1"/>
</dbReference>
<feature type="chain" id="PRO_5046032008" evidence="2">
    <location>
        <begin position="28"/>
        <end position="450"/>
    </location>
</feature>
<feature type="region of interest" description="Disordered" evidence="1">
    <location>
        <begin position="429"/>
        <end position="450"/>
    </location>
</feature>
<dbReference type="PRINTS" id="PR00420">
    <property type="entry name" value="RNGMNOXGNASE"/>
</dbReference>
<dbReference type="Pfam" id="PF12831">
    <property type="entry name" value="FAD_oxidored"/>
    <property type="match status" value="1"/>
</dbReference>
<dbReference type="PANTHER" id="PTHR42685">
    <property type="entry name" value="GERANYLGERANYL DIPHOSPHATE REDUCTASE"/>
    <property type="match status" value="1"/>
</dbReference>
<comment type="caution">
    <text evidence="3">The sequence shown here is derived from an EMBL/GenBank/DDBJ whole genome shotgun (WGS) entry which is preliminary data.</text>
</comment>
<dbReference type="InterPro" id="IPR050407">
    <property type="entry name" value="Geranylgeranyl_reductase"/>
</dbReference>
<dbReference type="EMBL" id="JAGIOB010000001">
    <property type="protein sequence ID" value="MBP2416529.1"/>
    <property type="molecule type" value="Genomic_DNA"/>
</dbReference>
<dbReference type="Gene3D" id="3.50.50.60">
    <property type="entry name" value="FAD/NAD(P)-binding domain"/>
    <property type="match status" value="1"/>
</dbReference>
<evidence type="ECO:0000256" key="2">
    <source>
        <dbReference type="SAM" id="SignalP"/>
    </source>
</evidence>
<dbReference type="PANTHER" id="PTHR42685:SF22">
    <property type="entry name" value="CONDITIONED MEDIUM FACTOR RECEPTOR 1"/>
    <property type="match status" value="1"/>
</dbReference>
<dbReference type="InterPro" id="IPR036188">
    <property type="entry name" value="FAD/NAD-bd_sf"/>
</dbReference>